<reference evidence="1" key="1">
    <citation type="submission" date="2018-01" db="EMBL/GenBank/DDBJ databases">
        <authorList>
            <person name="Clerissi C."/>
        </authorList>
    </citation>
    <scope>NUCLEOTIDE SEQUENCE</scope>
    <source>
        <strain evidence="1">Cupriavidus taiwanensis STM 8556</strain>
        <plasmid evidence="1">CBM2613_p</plasmid>
    </source>
</reference>
<geneLocation type="plasmid" evidence="2">
    <name>I</name>
</geneLocation>
<dbReference type="EMBL" id="LT984809">
    <property type="protein sequence ID" value="SPD48860.1"/>
    <property type="molecule type" value="Genomic_DNA"/>
</dbReference>
<dbReference type="InterPro" id="IPR017850">
    <property type="entry name" value="Alkaline_phosphatase_core_sf"/>
</dbReference>
<gene>
    <name evidence="2" type="ORF">CBM2612_P0205</name>
    <name evidence="1" type="ORF">CBM2613_P10041</name>
</gene>
<reference evidence="2 3" key="2">
    <citation type="submission" date="2018-01" db="EMBL/GenBank/DDBJ databases">
        <authorList>
            <person name="Gaut B.S."/>
            <person name="Morton B.R."/>
            <person name="Clegg M.T."/>
            <person name="Duvall M.R."/>
        </authorList>
    </citation>
    <scope>NUCLEOTIDE SEQUENCE</scope>
    <source>
        <strain evidence="2">Cupriavidus taiwanensis STM 8555</strain>
        <plasmid evidence="2">I</plasmid>
        <plasmid evidence="3">Plasmid cbm2613_p</plasmid>
    </source>
</reference>
<geneLocation type="plasmid" evidence="3">
    <name>cbm2613_p</name>
</geneLocation>
<organism evidence="2">
    <name type="scientific">Cupriavidus taiwanensis</name>
    <dbReference type="NCBI Taxonomy" id="164546"/>
    <lineage>
        <taxon>Bacteria</taxon>
        <taxon>Pseudomonadati</taxon>
        <taxon>Pseudomonadota</taxon>
        <taxon>Betaproteobacteria</taxon>
        <taxon>Burkholderiales</taxon>
        <taxon>Burkholderiaceae</taxon>
        <taxon>Cupriavidus</taxon>
    </lineage>
</organism>
<dbReference type="Proteomes" id="UP000256952">
    <property type="component" value="Plasmid CBM2613_p"/>
</dbReference>
<name>A0A375HF22_9BURK</name>
<evidence type="ECO:0000313" key="3">
    <source>
        <dbReference type="Proteomes" id="UP000256952"/>
    </source>
</evidence>
<dbReference type="EMBL" id="LT976981">
    <property type="protein sequence ID" value="SOZ74395.1"/>
    <property type="molecule type" value="Genomic_DNA"/>
</dbReference>
<evidence type="ECO:0000313" key="2">
    <source>
        <dbReference type="EMBL" id="SPD48860.1"/>
    </source>
</evidence>
<dbReference type="Gene3D" id="3.40.720.10">
    <property type="entry name" value="Alkaline Phosphatase, subunit A"/>
    <property type="match status" value="1"/>
</dbReference>
<dbReference type="SUPFAM" id="SSF53649">
    <property type="entry name" value="Alkaline phosphatase-like"/>
    <property type="match status" value="1"/>
</dbReference>
<protein>
    <submittedName>
        <fullName evidence="2">Uncharacterized protein</fullName>
    </submittedName>
</protein>
<keyword evidence="2" id="KW-0614">Plasmid</keyword>
<dbReference type="AlphaFoldDB" id="A0A375HF22"/>
<accession>A0A375HF22</accession>
<sequence length="43" mass="4492">MHNTLIASGPSFRTSAVISNPTGNVDVAPTVAYLLDAGRRPHS</sequence>
<proteinExistence type="predicted"/>
<evidence type="ECO:0000313" key="1">
    <source>
        <dbReference type="EMBL" id="SOZ74395.1"/>
    </source>
</evidence>
<geneLocation type="plasmid" evidence="1">
    <name>CBM2613_p</name>
</geneLocation>